<dbReference type="AlphaFoldDB" id="A0A9P8G4D2"/>
<dbReference type="EMBL" id="JAHFXS010000002">
    <property type="protein sequence ID" value="KAG9991492.1"/>
    <property type="molecule type" value="Genomic_DNA"/>
</dbReference>
<feature type="chain" id="PRO_5040352738" evidence="1">
    <location>
        <begin position="19"/>
        <end position="311"/>
    </location>
</feature>
<evidence type="ECO:0000313" key="3">
    <source>
        <dbReference type="Proteomes" id="UP000729357"/>
    </source>
</evidence>
<reference evidence="2" key="2">
    <citation type="submission" date="2021-08" db="EMBL/GenBank/DDBJ databases">
        <authorList>
            <person name="Gostincar C."/>
            <person name="Sun X."/>
            <person name="Song Z."/>
            <person name="Gunde-Cimerman N."/>
        </authorList>
    </citation>
    <scope>NUCLEOTIDE SEQUENCE</scope>
    <source>
        <strain evidence="2">EXF-9298</strain>
    </source>
</reference>
<feature type="signal peptide" evidence="1">
    <location>
        <begin position="1"/>
        <end position="18"/>
    </location>
</feature>
<name>A0A9P8G4D2_AURME</name>
<evidence type="ECO:0000256" key="1">
    <source>
        <dbReference type="SAM" id="SignalP"/>
    </source>
</evidence>
<dbReference type="Proteomes" id="UP000729357">
    <property type="component" value="Unassembled WGS sequence"/>
</dbReference>
<feature type="non-terminal residue" evidence="2">
    <location>
        <position position="311"/>
    </location>
</feature>
<proteinExistence type="predicted"/>
<protein>
    <submittedName>
        <fullName evidence="2">Uncharacterized protein</fullName>
    </submittedName>
</protein>
<organism evidence="2 3">
    <name type="scientific">Aureobasidium melanogenum</name>
    <name type="common">Aureobasidium pullulans var. melanogenum</name>
    <dbReference type="NCBI Taxonomy" id="46634"/>
    <lineage>
        <taxon>Eukaryota</taxon>
        <taxon>Fungi</taxon>
        <taxon>Dikarya</taxon>
        <taxon>Ascomycota</taxon>
        <taxon>Pezizomycotina</taxon>
        <taxon>Dothideomycetes</taxon>
        <taxon>Dothideomycetidae</taxon>
        <taxon>Dothideales</taxon>
        <taxon>Saccotheciaceae</taxon>
        <taxon>Aureobasidium</taxon>
    </lineage>
</organism>
<keyword evidence="3" id="KW-1185">Reference proteome</keyword>
<evidence type="ECO:0000313" key="2">
    <source>
        <dbReference type="EMBL" id="KAG9991492.1"/>
    </source>
</evidence>
<accession>A0A9P8G4D2</accession>
<gene>
    <name evidence="2" type="ORF">KCU98_g386</name>
</gene>
<reference evidence="2" key="1">
    <citation type="journal article" date="2021" name="J Fungi (Basel)">
        <title>Virulence traits and population genomics of the black yeast Aureobasidium melanogenum.</title>
        <authorList>
            <person name="Cernosa A."/>
            <person name="Sun X."/>
            <person name="Gostincar C."/>
            <person name="Fang C."/>
            <person name="Gunde-Cimerman N."/>
            <person name="Song Z."/>
        </authorList>
    </citation>
    <scope>NUCLEOTIDE SEQUENCE</scope>
    <source>
        <strain evidence="2">EXF-9298</strain>
    </source>
</reference>
<comment type="caution">
    <text evidence="2">The sequence shown here is derived from an EMBL/GenBank/DDBJ whole genome shotgun (WGS) entry which is preliminary data.</text>
</comment>
<keyword evidence="1" id="KW-0732">Signal</keyword>
<sequence>MILKHILALFCLSAPILAVSSPPTYSNTTITPSYQTPNFTFNELYNLTNRFLQNHMYPLNIAQSLSINSSLLSSDILGRVDATRDYAGRELNTEYLFGLFANIALNPDAFTLLGYPVNYTFTRFLGSGNVVSFAAVVEYMLPVTKTTIPQELDFWITFNEKGEISQYDGNFRYLEWQLNSTISSISAHLNLSSSVDITSLLHQKLSQSICTTATTFCNGTNLQYANQTACEDYLYNKTRFGEGWEWGMDTVSCRMIHQNMVPLRPEVHCPHIGPSGGGMCADDRTYVGNLEETYFVNSPFLAPGLAGGVFT</sequence>